<feature type="transmembrane region" description="Helical" evidence="7">
    <location>
        <begin position="40"/>
        <end position="61"/>
    </location>
</feature>
<evidence type="ECO:0000256" key="2">
    <source>
        <dbReference type="ARBA" id="ARBA00022618"/>
    </source>
</evidence>
<evidence type="ECO:0000313" key="11">
    <source>
        <dbReference type="Proteomes" id="UP000823844"/>
    </source>
</evidence>
<evidence type="ECO:0000256" key="7">
    <source>
        <dbReference type="HAMAP-Rule" id="MF_00910"/>
    </source>
</evidence>
<dbReference type="EMBL" id="JAHLFT010000039">
    <property type="protein sequence ID" value="MBU3828151.1"/>
    <property type="molecule type" value="Genomic_DNA"/>
</dbReference>
<protein>
    <recommendedName>
        <fullName evidence="7 8">Cell division protein FtsL</fullName>
    </recommendedName>
</protein>
<keyword evidence="6 7" id="KW-0131">Cell cycle</keyword>
<comment type="caution">
    <text evidence="10">The sequence shown here is derived from an EMBL/GenBank/DDBJ whole genome shotgun (WGS) entry which is preliminary data.</text>
</comment>
<name>A0A9E2KRB5_9LACO</name>
<evidence type="ECO:0000256" key="1">
    <source>
        <dbReference type="ARBA" id="ARBA00022475"/>
    </source>
</evidence>
<dbReference type="InterPro" id="IPR011922">
    <property type="entry name" value="Cell_div_FtsL"/>
</dbReference>
<dbReference type="AlphaFoldDB" id="A0A9E2KRB5"/>
<sequence>MADSSARRIEFEPNRQVKSEKVRRIVINPRQVRWTGLERTLVVIGSAVTLGMMTFLVSSSISATSAQYNLSNVEQSINKKQNEITSLNQEIGELTSNSRLKRIARSKGLTLNDKNIRTIR</sequence>
<evidence type="ECO:0000256" key="3">
    <source>
        <dbReference type="ARBA" id="ARBA00022692"/>
    </source>
</evidence>
<reference evidence="10" key="2">
    <citation type="submission" date="2021-04" db="EMBL/GenBank/DDBJ databases">
        <authorList>
            <person name="Gilroy R."/>
        </authorList>
    </citation>
    <scope>NUCLEOTIDE SEQUENCE</scope>
    <source>
        <strain evidence="10">F6-686</strain>
    </source>
</reference>
<dbReference type="GO" id="GO:0043093">
    <property type="term" value="P:FtsZ-dependent cytokinesis"/>
    <property type="evidence" value="ECO:0007669"/>
    <property type="project" value="UniProtKB-UniRule"/>
</dbReference>
<dbReference type="GO" id="GO:0032153">
    <property type="term" value="C:cell division site"/>
    <property type="evidence" value="ECO:0007669"/>
    <property type="project" value="UniProtKB-UniRule"/>
</dbReference>
<organism evidence="10 11">
    <name type="scientific">Candidatus Lactobacillus pullistercoris</name>
    <dbReference type="NCBI Taxonomy" id="2838636"/>
    <lineage>
        <taxon>Bacteria</taxon>
        <taxon>Bacillati</taxon>
        <taxon>Bacillota</taxon>
        <taxon>Bacilli</taxon>
        <taxon>Lactobacillales</taxon>
        <taxon>Lactobacillaceae</taxon>
        <taxon>Lactobacillus</taxon>
    </lineage>
</organism>
<dbReference type="NCBIfam" id="TIGR02209">
    <property type="entry name" value="ftsL_broad"/>
    <property type="match status" value="1"/>
</dbReference>
<comment type="similarity">
    <text evidence="7">Belongs to the FtsL family.</text>
</comment>
<dbReference type="Proteomes" id="UP000823844">
    <property type="component" value="Unassembled WGS sequence"/>
</dbReference>
<feature type="coiled-coil region" evidence="9">
    <location>
        <begin position="70"/>
        <end position="97"/>
    </location>
</feature>
<keyword evidence="5 7" id="KW-0472">Membrane</keyword>
<comment type="function">
    <text evidence="7">Essential cell division protein.</text>
</comment>
<evidence type="ECO:0000313" key="10">
    <source>
        <dbReference type="EMBL" id="MBU3828151.1"/>
    </source>
</evidence>
<evidence type="ECO:0000256" key="8">
    <source>
        <dbReference type="NCBIfam" id="TIGR02209"/>
    </source>
</evidence>
<proteinExistence type="inferred from homology"/>
<accession>A0A9E2KRB5</accession>
<dbReference type="GO" id="GO:0005886">
    <property type="term" value="C:plasma membrane"/>
    <property type="evidence" value="ECO:0007669"/>
    <property type="project" value="UniProtKB-SubCell"/>
</dbReference>
<dbReference type="HAMAP" id="MF_00910">
    <property type="entry name" value="FtsL"/>
    <property type="match status" value="1"/>
</dbReference>
<evidence type="ECO:0000256" key="6">
    <source>
        <dbReference type="ARBA" id="ARBA00023306"/>
    </source>
</evidence>
<keyword evidence="3 7" id="KW-0812">Transmembrane</keyword>
<keyword evidence="1 7" id="KW-1003">Cell membrane</keyword>
<keyword evidence="2 7" id="KW-0132">Cell division</keyword>
<reference evidence="10" key="1">
    <citation type="journal article" date="2021" name="PeerJ">
        <title>Extensive microbial diversity within the chicken gut microbiome revealed by metagenomics and culture.</title>
        <authorList>
            <person name="Gilroy R."/>
            <person name="Ravi A."/>
            <person name="Getino M."/>
            <person name="Pursley I."/>
            <person name="Horton D.L."/>
            <person name="Alikhan N.F."/>
            <person name="Baker D."/>
            <person name="Gharbi K."/>
            <person name="Hall N."/>
            <person name="Watson M."/>
            <person name="Adriaenssens E.M."/>
            <person name="Foster-Nyarko E."/>
            <person name="Jarju S."/>
            <person name="Secka A."/>
            <person name="Antonio M."/>
            <person name="Oren A."/>
            <person name="Chaudhuri R.R."/>
            <person name="La Ragione R."/>
            <person name="Hildebrand F."/>
            <person name="Pallen M.J."/>
        </authorList>
    </citation>
    <scope>NUCLEOTIDE SEQUENCE</scope>
    <source>
        <strain evidence="10">F6-686</strain>
    </source>
</reference>
<comment type="subcellular location">
    <subcellularLocation>
        <location evidence="7">Cell membrane</location>
        <topology evidence="7">Single-pass type II membrane protein</topology>
    </subcellularLocation>
    <text evidence="7">Localizes to the division septum where it forms a ring structure.</text>
</comment>
<keyword evidence="4 7" id="KW-1133">Transmembrane helix</keyword>
<evidence type="ECO:0000256" key="5">
    <source>
        <dbReference type="ARBA" id="ARBA00023136"/>
    </source>
</evidence>
<gene>
    <name evidence="7 10" type="primary">ftsL</name>
    <name evidence="10" type="ORF">H9806_03225</name>
</gene>
<evidence type="ECO:0000256" key="9">
    <source>
        <dbReference type="SAM" id="Coils"/>
    </source>
</evidence>
<evidence type="ECO:0000256" key="4">
    <source>
        <dbReference type="ARBA" id="ARBA00022989"/>
    </source>
</evidence>
<keyword evidence="9" id="KW-0175">Coiled coil</keyword>